<proteinExistence type="predicted"/>
<organism evidence="1 2">
    <name type="scientific">Petrolisthes manimaculis</name>
    <dbReference type="NCBI Taxonomy" id="1843537"/>
    <lineage>
        <taxon>Eukaryota</taxon>
        <taxon>Metazoa</taxon>
        <taxon>Ecdysozoa</taxon>
        <taxon>Arthropoda</taxon>
        <taxon>Crustacea</taxon>
        <taxon>Multicrustacea</taxon>
        <taxon>Malacostraca</taxon>
        <taxon>Eumalacostraca</taxon>
        <taxon>Eucarida</taxon>
        <taxon>Decapoda</taxon>
        <taxon>Pleocyemata</taxon>
        <taxon>Anomura</taxon>
        <taxon>Galatheoidea</taxon>
        <taxon>Porcellanidae</taxon>
        <taxon>Petrolisthes</taxon>
    </lineage>
</organism>
<gene>
    <name evidence="1" type="ORF">Pmani_026003</name>
</gene>
<keyword evidence="2" id="KW-1185">Reference proteome</keyword>
<dbReference type="AlphaFoldDB" id="A0AAE1P4C7"/>
<evidence type="ECO:0000313" key="1">
    <source>
        <dbReference type="EMBL" id="KAK4301890.1"/>
    </source>
</evidence>
<dbReference type="Proteomes" id="UP001292094">
    <property type="component" value="Unassembled WGS sequence"/>
</dbReference>
<reference evidence="1" key="1">
    <citation type="submission" date="2023-11" db="EMBL/GenBank/DDBJ databases">
        <title>Genome assemblies of two species of porcelain crab, Petrolisthes cinctipes and Petrolisthes manimaculis (Anomura: Porcellanidae).</title>
        <authorList>
            <person name="Angst P."/>
        </authorList>
    </citation>
    <scope>NUCLEOTIDE SEQUENCE</scope>
    <source>
        <strain evidence="1">PB745_02</strain>
        <tissue evidence="1">Gill</tissue>
    </source>
</reference>
<accession>A0AAE1P4C7</accession>
<dbReference type="EMBL" id="JAWZYT010002815">
    <property type="protein sequence ID" value="KAK4301890.1"/>
    <property type="molecule type" value="Genomic_DNA"/>
</dbReference>
<comment type="caution">
    <text evidence="1">The sequence shown here is derived from an EMBL/GenBank/DDBJ whole genome shotgun (WGS) entry which is preliminary data.</text>
</comment>
<protein>
    <submittedName>
        <fullName evidence="1">Uncharacterized protein</fullName>
    </submittedName>
</protein>
<name>A0AAE1P4C7_9EUCA</name>
<sequence>MWVDGWVGEGVASPWELPPLLDACRKLATGSFYPVYSNITSHLTTQGEEGGVKEGAGLTPLMLLSDDSEDSKSACNVWFVHVVVNNTLHLILSSLHRLRASEQFCPPTMVLRADTQLVSSGGPQAPHNISPL</sequence>
<evidence type="ECO:0000313" key="2">
    <source>
        <dbReference type="Proteomes" id="UP001292094"/>
    </source>
</evidence>